<keyword evidence="2" id="KW-0812">Transmembrane</keyword>
<evidence type="ECO:0000313" key="4">
    <source>
        <dbReference type="Proteomes" id="UP000178230"/>
    </source>
</evidence>
<evidence type="ECO:0008006" key="5">
    <source>
        <dbReference type="Google" id="ProtNLM"/>
    </source>
</evidence>
<feature type="coiled-coil region" evidence="1">
    <location>
        <begin position="28"/>
        <end position="62"/>
    </location>
</feature>
<dbReference type="EMBL" id="MFIY01000065">
    <property type="protein sequence ID" value="OGF99209.1"/>
    <property type="molecule type" value="Genomic_DNA"/>
</dbReference>
<dbReference type="AlphaFoldDB" id="A0A1F5YGD5"/>
<dbReference type="InterPro" id="IPR007060">
    <property type="entry name" value="FtsL/DivIC"/>
</dbReference>
<keyword evidence="2" id="KW-1133">Transmembrane helix</keyword>
<reference evidence="3 4" key="1">
    <citation type="journal article" date="2016" name="Nat. Commun.">
        <title>Thousands of microbial genomes shed light on interconnected biogeochemical processes in an aquifer system.</title>
        <authorList>
            <person name="Anantharaman K."/>
            <person name="Brown C.T."/>
            <person name="Hug L.A."/>
            <person name="Sharon I."/>
            <person name="Castelle C.J."/>
            <person name="Probst A.J."/>
            <person name="Thomas B.C."/>
            <person name="Singh A."/>
            <person name="Wilkins M.J."/>
            <person name="Karaoz U."/>
            <person name="Brodie E.L."/>
            <person name="Williams K.H."/>
            <person name="Hubbard S.S."/>
            <person name="Banfield J.F."/>
        </authorList>
    </citation>
    <scope>NUCLEOTIDE SEQUENCE [LARGE SCALE GENOMIC DNA]</scope>
</reference>
<evidence type="ECO:0000256" key="1">
    <source>
        <dbReference type="SAM" id="Coils"/>
    </source>
</evidence>
<protein>
    <recommendedName>
        <fullName evidence="5">Cell division protein FtsL</fullName>
    </recommendedName>
</protein>
<sequence length="113" mass="13553">MKKKYVNLLLIIITLFLIVSIFRSWFLLQKRSEAIKKTQDKLTNLIDEQERLNRELARVEGREYIEREARNKLNYGKEGESFVFLPEITPVLLPTPTPTEIPYNWLKWVKIFQ</sequence>
<keyword evidence="1" id="KW-0175">Coiled coil</keyword>
<dbReference type="Proteomes" id="UP000178230">
    <property type="component" value="Unassembled WGS sequence"/>
</dbReference>
<keyword evidence="2" id="KW-0472">Membrane</keyword>
<name>A0A1F5YGD5_9BACT</name>
<gene>
    <name evidence="3" type="ORF">A2Y99_04485</name>
</gene>
<dbReference type="Pfam" id="PF04977">
    <property type="entry name" value="DivIC"/>
    <property type="match status" value="1"/>
</dbReference>
<proteinExistence type="predicted"/>
<evidence type="ECO:0000313" key="3">
    <source>
        <dbReference type="EMBL" id="OGF99209.1"/>
    </source>
</evidence>
<comment type="caution">
    <text evidence="3">The sequence shown here is derived from an EMBL/GenBank/DDBJ whole genome shotgun (WGS) entry which is preliminary data.</text>
</comment>
<accession>A0A1F5YGD5</accession>
<feature type="transmembrane region" description="Helical" evidence="2">
    <location>
        <begin position="6"/>
        <end position="28"/>
    </location>
</feature>
<organism evidence="3 4">
    <name type="scientific">Candidatus Gottesmanbacteria bacterium RBG_13_37_7</name>
    <dbReference type="NCBI Taxonomy" id="1798369"/>
    <lineage>
        <taxon>Bacteria</taxon>
        <taxon>Candidatus Gottesmaniibacteriota</taxon>
    </lineage>
</organism>
<evidence type="ECO:0000256" key="2">
    <source>
        <dbReference type="SAM" id="Phobius"/>
    </source>
</evidence>